<reference evidence="2" key="1">
    <citation type="submission" date="2025-08" db="UniProtKB">
        <authorList>
            <consortium name="RefSeq"/>
        </authorList>
    </citation>
    <scope>IDENTIFICATION</scope>
    <source>
        <strain evidence="2">11010-0011.00</strain>
        <tissue evidence="2">Whole body</tissue>
    </source>
</reference>
<dbReference type="RefSeq" id="XP_030379958.1">
    <property type="nucleotide sequence ID" value="XM_030524098.1"/>
</dbReference>
<gene>
    <name evidence="2" type="primary">LOC115628115</name>
</gene>
<dbReference type="Proteomes" id="UP000504634">
    <property type="component" value="Unplaced"/>
</dbReference>
<sequence length="170" mass="18759">MLLKCPGYDEQVVQVEENVVPQTLGNHLIHHAAKALRRIAQPKRHGLKLVQRPSWYGKRGILPAFPIQFDLPKRMLHIQAADVNCVLHSAQNRFNALEWASLPKSLSCSMDSHLAQSPLAEASRRLLQTTASALLATLDKSALLLAVLPLPTECGAAPRASYPDHAPRRT</sequence>
<protein>
    <submittedName>
        <fullName evidence="2">Uncharacterized protein LOC115628115</fullName>
    </submittedName>
</protein>
<name>A0A6J2TXU4_DROLE</name>
<evidence type="ECO:0000313" key="2">
    <source>
        <dbReference type="RefSeq" id="XP_030379958.1"/>
    </source>
</evidence>
<organism evidence="1 2">
    <name type="scientific">Drosophila lebanonensis</name>
    <name type="common">Fruit fly</name>
    <name type="synonym">Scaptodrosophila lebanonensis</name>
    <dbReference type="NCBI Taxonomy" id="7225"/>
    <lineage>
        <taxon>Eukaryota</taxon>
        <taxon>Metazoa</taxon>
        <taxon>Ecdysozoa</taxon>
        <taxon>Arthropoda</taxon>
        <taxon>Hexapoda</taxon>
        <taxon>Insecta</taxon>
        <taxon>Pterygota</taxon>
        <taxon>Neoptera</taxon>
        <taxon>Endopterygota</taxon>
        <taxon>Diptera</taxon>
        <taxon>Brachycera</taxon>
        <taxon>Muscomorpha</taxon>
        <taxon>Ephydroidea</taxon>
        <taxon>Drosophilidae</taxon>
        <taxon>Scaptodrosophila</taxon>
    </lineage>
</organism>
<proteinExistence type="predicted"/>
<dbReference type="AlphaFoldDB" id="A0A6J2TXU4"/>
<evidence type="ECO:0000313" key="1">
    <source>
        <dbReference type="Proteomes" id="UP000504634"/>
    </source>
</evidence>
<dbReference type="GeneID" id="115628115"/>
<accession>A0A6J2TXU4</accession>
<keyword evidence="1" id="KW-1185">Reference proteome</keyword>